<evidence type="ECO:0000256" key="1">
    <source>
        <dbReference type="SAM" id="MobiDB-lite"/>
    </source>
</evidence>
<sequence length="52" mass="5493">MPPMLDPTDGSASTPYPPPRQAGPRCSARSAQAPRLDDPVSLRLAAVVRPQP</sequence>
<reference evidence="2" key="2">
    <citation type="journal article" date="2015" name="Data Brief">
        <title>Shoot transcriptome of the giant reed, Arundo donax.</title>
        <authorList>
            <person name="Barrero R.A."/>
            <person name="Guerrero F.D."/>
            <person name="Moolhuijzen P."/>
            <person name="Goolsby J.A."/>
            <person name="Tidwell J."/>
            <person name="Bellgard S.E."/>
            <person name="Bellgard M.I."/>
        </authorList>
    </citation>
    <scope>NUCLEOTIDE SEQUENCE</scope>
    <source>
        <tissue evidence="2">Shoot tissue taken approximately 20 cm above the soil surface</tissue>
    </source>
</reference>
<protein>
    <submittedName>
        <fullName evidence="2">Uncharacterized protein</fullName>
    </submittedName>
</protein>
<dbReference type="EMBL" id="GBRH01257227">
    <property type="protein sequence ID" value="JAD40668.1"/>
    <property type="molecule type" value="Transcribed_RNA"/>
</dbReference>
<proteinExistence type="predicted"/>
<name>A0A0A8ZSN0_ARUDO</name>
<reference evidence="2" key="1">
    <citation type="submission" date="2014-09" db="EMBL/GenBank/DDBJ databases">
        <authorList>
            <person name="Magalhaes I.L.F."/>
            <person name="Oliveira U."/>
            <person name="Santos F.R."/>
            <person name="Vidigal T.H.D.A."/>
            <person name="Brescovit A.D."/>
            <person name="Santos A.J."/>
        </authorList>
    </citation>
    <scope>NUCLEOTIDE SEQUENCE</scope>
    <source>
        <tissue evidence="2">Shoot tissue taken approximately 20 cm above the soil surface</tissue>
    </source>
</reference>
<accession>A0A0A8ZSN0</accession>
<dbReference type="AlphaFoldDB" id="A0A0A8ZSN0"/>
<organism evidence="2">
    <name type="scientific">Arundo donax</name>
    <name type="common">Giant reed</name>
    <name type="synonym">Donax arundinaceus</name>
    <dbReference type="NCBI Taxonomy" id="35708"/>
    <lineage>
        <taxon>Eukaryota</taxon>
        <taxon>Viridiplantae</taxon>
        <taxon>Streptophyta</taxon>
        <taxon>Embryophyta</taxon>
        <taxon>Tracheophyta</taxon>
        <taxon>Spermatophyta</taxon>
        <taxon>Magnoliopsida</taxon>
        <taxon>Liliopsida</taxon>
        <taxon>Poales</taxon>
        <taxon>Poaceae</taxon>
        <taxon>PACMAD clade</taxon>
        <taxon>Arundinoideae</taxon>
        <taxon>Arundineae</taxon>
        <taxon>Arundo</taxon>
    </lineage>
</organism>
<feature type="region of interest" description="Disordered" evidence="1">
    <location>
        <begin position="1"/>
        <end position="52"/>
    </location>
</feature>
<evidence type="ECO:0000313" key="2">
    <source>
        <dbReference type="EMBL" id="JAD40668.1"/>
    </source>
</evidence>